<protein>
    <recommendedName>
        <fullName evidence="3">HK97 gp10 family phage protein</fullName>
    </recommendedName>
</protein>
<comment type="caution">
    <text evidence="1">The sequence shown here is derived from an EMBL/GenBank/DDBJ whole genome shotgun (WGS) entry which is preliminary data.</text>
</comment>
<reference evidence="1 2" key="1">
    <citation type="submission" date="2019-10" db="EMBL/GenBank/DDBJ databases">
        <title>Two novel species isolated from a subtropical stream in China.</title>
        <authorList>
            <person name="Lu H."/>
        </authorList>
    </citation>
    <scope>NUCLEOTIDE SEQUENCE [LARGE SCALE GENOMIC DNA]</scope>
    <source>
        <strain evidence="1 2">FT29W</strain>
    </source>
</reference>
<dbReference type="AlphaFoldDB" id="A0A6A7N1X6"/>
<dbReference type="EMBL" id="WHUG01000004">
    <property type="protein sequence ID" value="MQA39033.1"/>
    <property type="molecule type" value="Genomic_DNA"/>
</dbReference>
<evidence type="ECO:0000313" key="2">
    <source>
        <dbReference type="Proteomes" id="UP000440498"/>
    </source>
</evidence>
<name>A0A6A7N1X6_9BURK</name>
<accession>A0A6A7N1X6</accession>
<proteinExistence type="predicted"/>
<gene>
    <name evidence="1" type="ORF">GEV02_12785</name>
</gene>
<sequence>MFEGAGVTFRVDTSPLAELSAKLRLLGQVIKEEVALDGAAAMAKVMYDEVRLHVSVSGKPHKFYGRDSVRTGVTYTFQPGNLRDAIYRVFSRDQSSDTRKTYQVSWNHRKAPYGFMVEYGTAHAAAQPFMRPSLARIPDAIAAGKARMGVRISAVMGGI</sequence>
<keyword evidence="2" id="KW-1185">Reference proteome</keyword>
<evidence type="ECO:0000313" key="1">
    <source>
        <dbReference type="EMBL" id="MQA39033.1"/>
    </source>
</evidence>
<evidence type="ECO:0008006" key="3">
    <source>
        <dbReference type="Google" id="ProtNLM"/>
    </source>
</evidence>
<organism evidence="1 2">
    <name type="scientific">Rugamonas aquatica</name>
    <dbReference type="NCBI Taxonomy" id="2743357"/>
    <lineage>
        <taxon>Bacteria</taxon>
        <taxon>Pseudomonadati</taxon>
        <taxon>Pseudomonadota</taxon>
        <taxon>Betaproteobacteria</taxon>
        <taxon>Burkholderiales</taxon>
        <taxon>Oxalobacteraceae</taxon>
        <taxon>Telluria group</taxon>
        <taxon>Rugamonas</taxon>
    </lineage>
</organism>
<dbReference type="Proteomes" id="UP000440498">
    <property type="component" value="Unassembled WGS sequence"/>
</dbReference>
<dbReference type="RefSeq" id="WP_152838331.1">
    <property type="nucleotide sequence ID" value="NZ_WHUG01000004.1"/>
</dbReference>